<dbReference type="Gene3D" id="3.40.140.10">
    <property type="entry name" value="Cytidine Deaminase, domain 2"/>
    <property type="match status" value="1"/>
</dbReference>
<dbReference type="GO" id="GO:0008835">
    <property type="term" value="F:diaminohydroxyphosphoribosylaminopyrimidine deaminase activity"/>
    <property type="evidence" value="ECO:0007669"/>
    <property type="project" value="TreeGrafter"/>
</dbReference>
<name>A0A382SVQ7_9ZZZZ</name>
<protein>
    <recommendedName>
        <fullName evidence="3">CMP/dCMP-type deaminase domain-containing protein</fullName>
    </recommendedName>
</protein>
<dbReference type="SUPFAM" id="SSF53927">
    <property type="entry name" value="Cytidine deaminase-like"/>
    <property type="match status" value="1"/>
</dbReference>
<dbReference type="GO" id="GO:0008270">
    <property type="term" value="F:zinc ion binding"/>
    <property type="evidence" value="ECO:0007669"/>
    <property type="project" value="InterPro"/>
</dbReference>
<dbReference type="Pfam" id="PF00383">
    <property type="entry name" value="dCMP_cyt_deam_1"/>
    <property type="match status" value="1"/>
</dbReference>
<proteinExistence type="predicted"/>
<dbReference type="InterPro" id="IPR016192">
    <property type="entry name" value="APOBEC/CMP_deaminase_Zn-bd"/>
</dbReference>
<dbReference type="AlphaFoldDB" id="A0A382SVQ7"/>
<dbReference type="PANTHER" id="PTHR11079">
    <property type="entry name" value="CYTOSINE DEAMINASE FAMILY MEMBER"/>
    <property type="match status" value="1"/>
</dbReference>
<sequence length="92" mass="9870">MTSSEHEAFLRRALQLGKKAWGETHPNPMVGCVLVEEGEIVAEGFHVRPGEQHAEVMALGDLGRAPKPGAALYVTLEPCSTHGRTPPCLNAI</sequence>
<keyword evidence="2" id="KW-0862">Zinc</keyword>
<dbReference type="PROSITE" id="PS51747">
    <property type="entry name" value="CYT_DCMP_DEAMINASES_2"/>
    <property type="match status" value="1"/>
</dbReference>
<keyword evidence="1" id="KW-0479">Metal-binding</keyword>
<reference evidence="4" key="1">
    <citation type="submission" date="2018-05" db="EMBL/GenBank/DDBJ databases">
        <authorList>
            <person name="Lanie J.A."/>
            <person name="Ng W.-L."/>
            <person name="Kazmierczak K.M."/>
            <person name="Andrzejewski T.M."/>
            <person name="Davidsen T.M."/>
            <person name="Wayne K.J."/>
            <person name="Tettelin H."/>
            <person name="Glass J.I."/>
            <person name="Rusch D."/>
            <person name="Podicherti R."/>
            <person name="Tsui H.-C.T."/>
            <person name="Winkler M.E."/>
        </authorList>
    </citation>
    <scope>NUCLEOTIDE SEQUENCE</scope>
</reference>
<evidence type="ECO:0000256" key="2">
    <source>
        <dbReference type="ARBA" id="ARBA00022833"/>
    </source>
</evidence>
<dbReference type="InterPro" id="IPR002125">
    <property type="entry name" value="CMP_dCMP_dom"/>
</dbReference>
<evidence type="ECO:0000313" key="4">
    <source>
        <dbReference type="EMBL" id="SVD13976.1"/>
    </source>
</evidence>
<organism evidence="4">
    <name type="scientific">marine metagenome</name>
    <dbReference type="NCBI Taxonomy" id="408172"/>
    <lineage>
        <taxon>unclassified sequences</taxon>
        <taxon>metagenomes</taxon>
        <taxon>ecological metagenomes</taxon>
    </lineage>
</organism>
<evidence type="ECO:0000256" key="1">
    <source>
        <dbReference type="ARBA" id="ARBA00022723"/>
    </source>
</evidence>
<dbReference type="PANTHER" id="PTHR11079:SF162">
    <property type="entry name" value="RIBOFLAVIN BIOSYNTHESIS PROTEIN PYRD, CHLOROPLASTIC"/>
    <property type="match status" value="1"/>
</dbReference>
<feature type="domain" description="CMP/dCMP-type deaminase" evidence="3">
    <location>
        <begin position="4"/>
        <end position="92"/>
    </location>
</feature>
<dbReference type="InterPro" id="IPR016193">
    <property type="entry name" value="Cytidine_deaminase-like"/>
</dbReference>
<accession>A0A382SVQ7</accession>
<dbReference type="PROSITE" id="PS00903">
    <property type="entry name" value="CYT_DCMP_DEAMINASES_1"/>
    <property type="match status" value="1"/>
</dbReference>
<gene>
    <name evidence="4" type="ORF">METZ01_LOCUS366830</name>
</gene>
<feature type="non-terminal residue" evidence="4">
    <location>
        <position position="92"/>
    </location>
</feature>
<evidence type="ECO:0000259" key="3">
    <source>
        <dbReference type="PROSITE" id="PS51747"/>
    </source>
</evidence>
<dbReference type="EMBL" id="UINC01131961">
    <property type="protein sequence ID" value="SVD13976.1"/>
    <property type="molecule type" value="Genomic_DNA"/>
</dbReference>